<comment type="similarity">
    <text evidence="1">Belongs to the RecN family.</text>
</comment>
<sequence>MIKSLRIRNLATIEDIELILKEGFSILTGETGAGKSIIIDGIRLVTGEKGSPDMIRTGKKETSVEVILPIHQKMPNLKNFLTESENELFVQRKISEQRTGKGYINGTLVPIKKLKEIGGDLVDIYG</sequence>
<dbReference type="PANTHER" id="PTHR11059">
    <property type="entry name" value="DNA REPAIR PROTEIN RECN"/>
    <property type="match status" value="1"/>
</dbReference>
<dbReference type="Pfam" id="PF13476">
    <property type="entry name" value="AAA_23"/>
    <property type="match status" value="1"/>
</dbReference>
<comment type="caution">
    <text evidence="9">The sequence shown here is derived from an EMBL/GenBank/DDBJ whole genome shotgun (WGS) entry which is preliminary data.</text>
</comment>
<accession>X0V9W3</accession>
<evidence type="ECO:0000256" key="5">
    <source>
        <dbReference type="ARBA" id="ARBA00022840"/>
    </source>
</evidence>
<keyword evidence="3" id="KW-0547">Nucleotide-binding</keyword>
<keyword evidence="4" id="KW-0227">DNA damage</keyword>
<dbReference type="InterPro" id="IPR004604">
    <property type="entry name" value="DNA_recomb/repair_RecN"/>
</dbReference>
<evidence type="ECO:0000256" key="4">
    <source>
        <dbReference type="ARBA" id="ARBA00022763"/>
    </source>
</evidence>
<protein>
    <recommendedName>
        <fullName evidence="2">DNA repair protein RecN</fullName>
    </recommendedName>
    <alternativeName>
        <fullName evidence="7">Recombination protein N</fullName>
    </alternativeName>
</protein>
<name>X0V9W3_9ZZZZ</name>
<evidence type="ECO:0000256" key="2">
    <source>
        <dbReference type="ARBA" id="ARBA00021315"/>
    </source>
</evidence>
<dbReference type="GO" id="GO:0006310">
    <property type="term" value="P:DNA recombination"/>
    <property type="evidence" value="ECO:0007669"/>
    <property type="project" value="InterPro"/>
</dbReference>
<dbReference type="Gene3D" id="3.40.50.300">
    <property type="entry name" value="P-loop containing nucleotide triphosphate hydrolases"/>
    <property type="match status" value="1"/>
</dbReference>
<organism evidence="9">
    <name type="scientific">marine sediment metagenome</name>
    <dbReference type="NCBI Taxonomy" id="412755"/>
    <lineage>
        <taxon>unclassified sequences</taxon>
        <taxon>metagenomes</taxon>
        <taxon>ecological metagenomes</taxon>
    </lineage>
</organism>
<dbReference type="InterPro" id="IPR027417">
    <property type="entry name" value="P-loop_NTPase"/>
</dbReference>
<feature type="domain" description="Rad50/SbcC-type AAA" evidence="8">
    <location>
        <begin position="4"/>
        <end position="98"/>
    </location>
</feature>
<evidence type="ECO:0000256" key="3">
    <source>
        <dbReference type="ARBA" id="ARBA00022741"/>
    </source>
</evidence>
<evidence type="ECO:0000256" key="1">
    <source>
        <dbReference type="ARBA" id="ARBA00009441"/>
    </source>
</evidence>
<dbReference type="AlphaFoldDB" id="X0V9W3"/>
<dbReference type="GO" id="GO:0005524">
    <property type="term" value="F:ATP binding"/>
    <property type="evidence" value="ECO:0007669"/>
    <property type="project" value="UniProtKB-KW"/>
</dbReference>
<dbReference type="GO" id="GO:0009432">
    <property type="term" value="P:SOS response"/>
    <property type="evidence" value="ECO:0007669"/>
    <property type="project" value="TreeGrafter"/>
</dbReference>
<evidence type="ECO:0000313" key="9">
    <source>
        <dbReference type="EMBL" id="GAG08132.1"/>
    </source>
</evidence>
<dbReference type="GO" id="GO:0043590">
    <property type="term" value="C:bacterial nucleoid"/>
    <property type="evidence" value="ECO:0007669"/>
    <property type="project" value="TreeGrafter"/>
</dbReference>
<reference evidence="9" key="1">
    <citation type="journal article" date="2014" name="Front. Microbiol.">
        <title>High frequency of phylogenetically diverse reductive dehalogenase-homologous genes in deep subseafloor sedimentary metagenomes.</title>
        <authorList>
            <person name="Kawai M."/>
            <person name="Futagami T."/>
            <person name="Toyoda A."/>
            <person name="Takaki Y."/>
            <person name="Nishi S."/>
            <person name="Hori S."/>
            <person name="Arai W."/>
            <person name="Tsubouchi T."/>
            <person name="Morono Y."/>
            <person name="Uchiyama I."/>
            <person name="Ito T."/>
            <person name="Fujiyama A."/>
            <person name="Inagaki F."/>
            <person name="Takami H."/>
        </authorList>
    </citation>
    <scope>NUCLEOTIDE SEQUENCE</scope>
    <source>
        <strain evidence="9">Expedition CK06-06</strain>
    </source>
</reference>
<keyword evidence="5" id="KW-0067">ATP-binding</keyword>
<dbReference type="SUPFAM" id="SSF52540">
    <property type="entry name" value="P-loop containing nucleoside triphosphate hydrolases"/>
    <property type="match status" value="1"/>
</dbReference>
<feature type="non-terminal residue" evidence="9">
    <location>
        <position position="126"/>
    </location>
</feature>
<gene>
    <name evidence="9" type="ORF">S01H1_44532</name>
</gene>
<dbReference type="EMBL" id="BARS01028407">
    <property type="protein sequence ID" value="GAG08132.1"/>
    <property type="molecule type" value="Genomic_DNA"/>
</dbReference>
<dbReference type="InterPro" id="IPR038729">
    <property type="entry name" value="Rad50/SbcC_AAA"/>
</dbReference>
<proteinExistence type="inferred from homology"/>
<evidence type="ECO:0000259" key="8">
    <source>
        <dbReference type="Pfam" id="PF13476"/>
    </source>
</evidence>
<evidence type="ECO:0000256" key="7">
    <source>
        <dbReference type="ARBA" id="ARBA00033408"/>
    </source>
</evidence>
<keyword evidence="6" id="KW-0234">DNA repair</keyword>
<dbReference type="GO" id="GO:0016887">
    <property type="term" value="F:ATP hydrolysis activity"/>
    <property type="evidence" value="ECO:0007669"/>
    <property type="project" value="InterPro"/>
</dbReference>
<dbReference type="PANTHER" id="PTHR11059:SF0">
    <property type="entry name" value="DNA REPAIR PROTEIN RECN"/>
    <property type="match status" value="1"/>
</dbReference>
<evidence type="ECO:0000256" key="6">
    <source>
        <dbReference type="ARBA" id="ARBA00023204"/>
    </source>
</evidence>
<dbReference type="GO" id="GO:0006302">
    <property type="term" value="P:double-strand break repair"/>
    <property type="evidence" value="ECO:0007669"/>
    <property type="project" value="InterPro"/>
</dbReference>